<accession>A0A7Y7W965</accession>
<proteinExistence type="inferred from homology"/>
<reference evidence="6 7" key="1">
    <citation type="submission" date="2020-04" db="EMBL/GenBank/DDBJ databases">
        <title>Molecular characterization of pseudomonads from Agaricus bisporus reveal novel blotch 2 pathogens in Western Europe.</title>
        <authorList>
            <person name="Taparia T."/>
            <person name="Krijger M."/>
            <person name="Haynes E."/>
            <person name="Elpinstone J.G."/>
            <person name="Noble R."/>
            <person name="Van Der Wolf J."/>
        </authorList>
    </citation>
    <scope>NUCLEOTIDE SEQUENCE [LARGE SCALE GENOMIC DNA]</scope>
    <source>
        <strain evidence="6 7">F1001</strain>
    </source>
</reference>
<comment type="similarity">
    <text evidence="1">Belongs to the membrane fusion protein (MFP) (TC 8.A.1) family.</text>
</comment>
<comment type="caution">
    <text evidence="6">The sequence shown here is derived from an EMBL/GenBank/DDBJ whole genome shotgun (WGS) entry which is preliminary data.</text>
</comment>
<feature type="domain" description="p-hydroxybenzoic acid efflux pump subunit AaeA-like beta-barrel" evidence="5">
    <location>
        <begin position="270"/>
        <end position="362"/>
    </location>
</feature>
<name>A0A7Y7W965_9PSED</name>
<organism evidence="6 7">
    <name type="scientific">Pseudomonas gingeri</name>
    <dbReference type="NCBI Taxonomy" id="117681"/>
    <lineage>
        <taxon>Bacteria</taxon>
        <taxon>Pseudomonadati</taxon>
        <taxon>Pseudomonadota</taxon>
        <taxon>Gammaproteobacteria</taxon>
        <taxon>Pseudomonadales</taxon>
        <taxon>Pseudomonadaceae</taxon>
        <taxon>Pseudomonas</taxon>
    </lineage>
</organism>
<dbReference type="Pfam" id="PF25917">
    <property type="entry name" value="BSH_RND"/>
    <property type="match status" value="1"/>
</dbReference>
<evidence type="ECO:0000259" key="4">
    <source>
        <dbReference type="Pfam" id="PF25917"/>
    </source>
</evidence>
<evidence type="ECO:0000256" key="2">
    <source>
        <dbReference type="SAM" id="Coils"/>
    </source>
</evidence>
<protein>
    <submittedName>
        <fullName evidence="6">HlyD family secretion protein</fullName>
    </submittedName>
</protein>
<evidence type="ECO:0000256" key="1">
    <source>
        <dbReference type="ARBA" id="ARBA00009477"/>
    </source>
</evidence>
<dbReference type="Gene3D" id="1.10.287.470">
    <property type="entry name" value="Helix hairpin bin"/>
    <property type="match status" value="2"/>
</dbReference>
<evidence type="ECO:0000259" key="5">
    <source>
        <dbReference type="Pfam" id="PF25963"/>
    </source>
</evidence>
<dbReference type="Pfam" id="PF25963">
    <property type="entry name" value="Beta-barrel_AAEA"/>
    <property type="match status" value="1"/>
</dbReference>
<sequence length="368" mass="39288">MSVDQPIGQHGRLEPVVESNLSERRNKPPRALIGVAVVALLALIGWGAHWWFSGRFIESTDDAYLQADSMTVAPKVGGYVAEVLVSDNESVSVGQPLVRLDRRKYQAALDEAQATVASRQADVARAEAELVEQGASIAQGRAQLDGANADLRHAKSQVTRYGPLARSGAETEEHLADLNNQLAQASTGLAAHQAALRAAETRIGTLKAQLQQTQAQLAVAQASARQSQLDLDDTTVISTLAGRVADRSVRVGQFTQPGTRLLTVVPVQALYLTANFKETQIHHMQPGQTVTVHVDALGSEDLSGHIDSLSPGTGSQFALLPAQNATGNFTKIVQRVPVRIQLDVPESARAVLMPGLSVTVDVDTRHHG</sequence>
<dbReference type="InterPro" id="IPR058634">
    <property type="entry name" value="AaeA-lik-b-barrel"/>
</dbReference>
<feature type="transmembrane region" description="Helical" evidence="3">
    <location>
        <begin position="31"/>
        <end position="52"/>
    </location>
</feature>
<evidence type="ECO:0000256" key="3">
    <source>
        <dbReference type="SAM" id="Phobius"/>
    </source>
</evidence>
<dbReference type="SUPFAM" id="SSF111369">
    <property type="entry name" value="HlyD-like secretion proteins"/>
    <property type="match status" value="2"/>
</dbReference>
<dbReference type="PANTHER" id="PTHR30386">
    <property type="entry name" value="MEMBRANE FUSION SUBUNIT OF EMRAB-TOLC MULTIDRUG EFFLUX PUMP"/>
    <property type="match status" value="1"/>
</dbReference>
<feature type="domain" description="Multidrug resistance protein MdtA-like barrel-sandwich hybrid" evidence="4">
    <location>
        <begin position="70"/>
        <end position="264"/>
    </location>
</feature>
<gene>
    <name evidence="6" type="ORF">HX829_01340</name>
</gene>
<dbReference type="Gene3D" id="2.40.30.170">
    <property type="match status" value="1"/>
</dbReference>
<dbReference type="AlphaFoldDB" id="A0A7Y7W965"/>
<feature type="coiled-coil region" evidence="2">
    <location>
        <begin position="175"/>
        <end position="223"/>
    </location>
</feature>
<evidence type="ECO:0000313" key="6">
    <source>
        <dbReference type="EMBL" id="NWB45123.1"/>
    </source>
</evidence>
<dbReference type="PANTHER" id="PTHR30386:SF24">
    <property type="entry name" value="MULTIDRUG RESISTANCE EFFLUX PUMP"/>
    <property type="match status" value="1"/>
</dbReference>
<dbReference type="Gene3D" id="2.40.50.100">
    <property type="match status" value="1"/>
</dbReference>
<evidence type="ECO:0000313" key="7">
    <source>
        <dbReference type="Proteomes" id="UP000582981"/>
    </source>
</evidence>
<keyword evidence="3" id="KW-0472">Membrane</keyword>
<keyword evidence="3" id="KW-1133">Transmembrane helix</keyword>
<dbReference type="InterPro" id="IPR058625">
    <property type="entry name" value="MdtA-like_BSH"/>
</dbReference>
<dbReference type="PRINTS" id="PR01490">
    <property type="entry name" value="RTXTOXIND"/>
</dbReference>
<dbReference type="GO" id="GO:0055085">
    <property type="term" value="P:transmembrane transport"/>
    <property type="evidence" value="ECO:0007669"/>
    <property type="project" value="InterPro"/>
</dbReference>
<keyword evidence="3" id="KW-0812">Transmembrane</keyword>
<dbReference type="RefSeq" id="WP_177143123.1">
    <property type="nucleotide sequence ID" value="NZ_JACAPU010000002.1"/>
</dbReference>
<dbReference type="InterPro" id="IPR050739">
    <property type="entry name" value="MFP"/>
</dbReference>
<dbReference type="EMBL" id="JACAPU010000002">
    <property type="protein sequence ID" value="NWB45123.1"/>
    <property type="molecule type" value="Genomic_DNA"/>
</dbReference>
<keyword evidence="2" id="KW-0175">Coiled coil</keyword>
<dbReference type="Proteomes" id="UP000582981">
    <property type="component" value="Unassembled WGS sequence"/>
</dbReference>